<evidence type="ECO:0000313" key="2">
    <source>
        <dbReference type="EMBL" id="KKI64852.1"/>
    </source>
</evidence>
<reference evidence="2 3" key="1">
    <citation type="submission" date="2015-03" db="EMBL/GenBank/DDBJ databases">
        <title>Genome Assembly of Staphylococcus cohnii subsp. cohnii strain G22B2.</title>
        <authorList>
            <person name="Nair G."/>
            <person name="Kaur G."/>
            <person name="Khatri I."/>
            <person name="Singh N.K."/>
            <person name="Sathyabama S."/>
            <person name="Maurya S.K."/>
            <person name="Subramanian S."/>
            <person name="Agrewala J.N."/>
            <person name="Mayilraj S."/>
        </authorList>
    </citation>
    <scope>NUCLEOTIDE SEQUENCE [LARGE SCALE GENOMIC DNA]</scope>
    <source>
        <strain evidence="2 3">G22B2</strain>
    </source>
</reference>
<proteinExistence type="predicted"/>
<dbReference type="AlphaFoldDB" id="A0A0M2NY01"/>
<comment type="caution">
    <text evidence="2">The sequence shown here is derived from an EMBL/GenBank/DDBJ whole genome shotgun (WGS) entry which is preliminary data.</text>
</comment>
<dbReference type="RefSeq" id="WP_019467792.1">
    <property type="nucleotide sequence ID" value="NZ_LAKJ01000005.1"/>
</dbReference>
<evidence type="ECO:0000313" key="3">
    <source>
        <dbReference type="Proteomes" id="UP000034455"/>
    </source>
</evidence>
<organism evidence="2 3">
    <name type="scientific">Staphylococcus cohnii subsp. cohnii</name>
    <dbReference type="NCBI Taxonomy" id="74704"/>
    <lineage>
        <taxon>Bacteria</taxon>
        <taxon>Bacillati</taxon>
        <taxon>Bacillota</taxon>
        <taxon>Bacilli</taxon>
        <taxon>Bacillales</taxon>
        <taxon>Staphylococcaceae</taxon>
        <taxon>Staphylococcus</taxon>
        <taxon>Staphylococcus cohnii species complex</taxon>
    </lineage>
</organism>
<dbReference type="InterPro" id="IPR036388">
    <property type="entry name" value="WH-like_DNA-bd_sf"/>
</dbReference>
<dbReference type="Gene3D" id="1.10.10.10">
    <property type="entry name" value="Winged helix-like DNA-binding domain superfamily/Winged helix DNA-binding domain"/>
    <property type="match status" value="1"/>
</dbReference>
<dbReference type="InterPro" id="IPR036390">
    <property type="entry name" value="WH_DNA-bd_sf"/>
</dbReference>
<dbReference type="Proteomes" id="UP000034455">
    <property type="component" value="Unassembled WGS sequence"/>
</dbReference>
<feature type="domain" description="Transcription regulator PadR N-terminal" evidence="1">
    <location>
        <begin position="18"/>
        <end position="88"/>
    </location>
</feature>
<accession>A0A0M2NY01</accession>
<protein>
    <submittedName>
        <fullName evidence="2">Transcriptional regulator, PadR family</fullName>
    </submittedName>
</protein>
<dbReference type="PATRIC" id="fig|74704.6.peg.2325"/>
<gene>
    <name evidence="2" type="ORF">UF66_2253</name>
</gene>
<dbReference type="InterPro" id="IPR005149">
    <property type="entry name" value="Tscrpt_reg_PadR_N"/>
</dbReference>
<dbReference type="PANTHER" id="PTHR33169">
    <property type="entry name" value="PADR-FAMILY TRANSCRIPTIONAL REGULATOR"/>
    <property type="match status" value="1"/>
</dbReference>
<dbReference type="Pfam" id="PF03551">
    <property type="entry name" value="PadR"/>
    <property type="match status" value="1"/>
</dbReference>
<dbReference type="EMBL" id="LAKJ01000005">
    <property type="protein sequence ID" value="KKI64852.1"/>
    <property type="molecule type" value="Genomic_DNA"/>
</dbReference>
<sequence length="100" mass="11840">MKSKIQRKLFLGFIYIHILHHAKEDKIYGAWMIKELEEHGYNMSPGTLYPILHTLENENLLKSTTKTVNGKNRKYYSITPEGEKFLEESREKLKELTNEI</sequence>
<dbReference type="SUPFAM" id="SSF46785">
    <property type="entry name" value="Winged helix' DNA-binding domain"/>
    <property type="match status" value="1"/>
</dbReference>
<dbReference type="InterPro" id="IPR052509">
    <property type="entry name" value="Metal_resp_DNA-bind_regulator"/>
</dbReference>
<dbReference type="PANTHER" id="PTHR33169:SF14">
    <property type="entry name" value="TRANSCRIPTIONAL REGULATOR RV3488"/>
    <property type="match status" value="1"/>
</dbReference>
<evidence type="ECO:0000259" key="1">
    <source>
        <dbReference type="Pfam" id="PF03551"/>
    </source>
</evidence>
<name>A0A0M2NY01_STACC</name>